<keyword evidence="4" id="KW-1003">Cell membrane</keyword>
<evidence type="ECO:0000256" key="5">
    <source>
        <dbReference type="ARBA" id="ARBA00022519"/>
    </source>
</evidence>
<comment type="similarity">
    <text evidence="2">Belongs to the TonB family.</text>
</comment>
<dbReference type="RefSeq" id="WP_006915500.1">
    <property type="nucleotide sequence ID" value="NZ_AFNV02000009.1"/>
</dbReference>
<evidence type="ECO:0000256" key="6">
    <source>
        <dbReference type="ARBA" id="ARBA00022692"/>
    </source>
</evidence>
<gene>
    <name evidence="13" type="ORF">SSPSH_001580</name>
</gene>
<reference evidence="13 14" key="2">
    <citation type="journal article" date="2013" name="PLoS ONE">
        <title>INDIGO - INtegrated Data Warehouse of MIcrobial GenOmes with Examples from the Red Sea Extremophiles.</title>
        <authorList>
            <person name="Alam I."/>
            <person name="Antunes A."/>
            <person name="Kamau A.A."/>
            <person name="Ba Alawi W."/>
            <person name="Kalkatawi M."/>
            <person name="Stingl U."/>
            <person name="Bajic V.B."/>
        </authorList>
    </citation>
    <scope>NUCLEOTIDE SEQUENCE [LARGE SCALE GENOMIC DNA]</scope>
    <source>
        <strain evidence="13 14">E1L3A</strain>
    </source>
</reference>
<dbReference type="SUPFAM" id="SSF74653">
    <property type="entry name" value="TolA/TonB C-terminal domain"/>
    <property type="match status" value="1"/>
</dbReference>
<evidence type="ECO:0000256" key="7">
    <source>
        <dbReference type="ARBA" id="ARBA00022927"/>
    </source>
</evidence>
<feature type="domain" description="TonB C-terminal" evidence="12">
    <location>
        <begin position="191"/>
        <end position="282"/>
    </location>
</feature>
<dbReference type="Pfam" id="PF03544">
    <property type="entry name" value="TonB_C"/>
    <property type="match status" value="1"/>
</dbReference>
<evidence type="ECO:0000256" key="1">
    <source>
        <dbReference type="ARBA" id="ARBA00004383"/>
    </source>
</evidence>
<dbReference type="AlphaFoldDB" id="U2EMX5"/>
<evidence type="ECO:0000256" key="2">
    <source>
        <dbReference type="ARBA" id="ARBA00006555"/>
    </source>
</evidence>
<evidence type="ECO:0000259" key="12">
    <source>
        <dbReference type="PROSITE" id="PS52015"/>
    </source>
</evidence>
<dbReference type="Gene3D" id="3.30.1150.10">
    <property type="match status" value="1"/>
</dbReference>
<evidence type="ECO:0000256" key="3">
    <source>
        <dbReference type="ARBA" id="ARBA00022448"/>
    </source>
</evidence>
<dbReference type="NCBIfam" id="TIGR01352">
    <property type="entry name" value="tonB_Cterm"/>
    <property type="match status" value="1"/>
</dbReference>
<evidence type="ECO:0000256" key="4">
    <source>
        <dbReference type="ARBA" id="ARBA00022475"/>
    </source>
</evidence>
<evidence type="ECO:0000256" key="11">
    <source>
        <dbReference type="SAM" id="Phobius"/>
    </source>
</evidence>
<keyword evidence="9 11" id="KW-0472">Membrane</keyword>
<keyword evidence="7" id="KW-0653">Protein transport</keyword>
<accession>U2EMX5</accession>
<evidence type="ECO:0000256" key="8">
    <source>
        <dbReference type="ARBA" id="ARBA00022989"/>
    </source>
</evidence>
<evidence type="ECO:0000256" key="10">
    <source>
        <dbReference type="SAM" id="MobiDB-lite"/>
    </source>
</evidence>
<feature type="compositionally biased region" description="Low complexity" evidence="10">
    <location>
        <begin position="80"/>
        <end position="101"/>
    </location>
</feature>
<dbReference type="PANTHER" id="PTHR33446">
    <property type="entry name" value="PROTEIN TONB-RELATED"/>
    <property type="match status" value="1"/>
</dbReference>
<dbReference type="GO" id="GO:0031992">
    <property type="term" value="F:energy transducer activity"/>
    <property type="evidence" value="ECO:0007669"/>
    <property type="project" value="TreeGrafter"/>
</dbReference>
<proteinExistence type="inferred from homology"/>
<dbReference type="PROSITE" id="PS52015">
    <property type="entry name" value="TONB_CTD"/>
    <property type="match status" value="1"/>
</dbReference>
<name>U2EMX5_9GAMM</name>
<evidence type="ECO:0000313" key="14">
    <source>
        <dbReference type="Proteomes" id="UP000006242"/>
    </source>
</evidence>
<reference evidence="13 14" key="1">
    <citation type="journal article" date="2011" name="J. Bacteriol.">
        <title>Genome sequence of Salinisphaera shabanensis, a gammaproteobacterium from the harsh, variable environment of the brine-seawater interface of the Shaban Deep in the Red Sea.</title>
        <authorList>
            <person name="Antunes A."/>
            <person name="Alam I."/>
            <person name="Bajic V.B."/>
            <person name="Stingl U."/>
        </authorList>
    </citation>
    <scope>NUCLEOTIDE SEQUENCE [LARGE SCALE GENOMIC DNA]</scope>
    <source>
        <strain evidence="13 14">E1L3A</strain>
    </source>
</reference>
<protein>
    <submittedName>
        <fullName evidence="13">TonB-like protein</fullName>
    </submittedName>
</protein>
<dbReference type="GO" id="GO:0055085">
    <property type="term" value="P:transmembrane transport"/>
    <property type="evidence" value="ECO:0007669"/>
    <property type="project" value="InterPro"/>
</dbReference>
<dbReference type="InterPro" id="IPR051045">
    <property type="entry name" value="TonB-dependent_transducer"/>
</dbReference>
<evidence type="ECO:0000313" key="13">
    <source>
        <dbReference type="EMBL" id="ERJ19507.1"/>
    </source>
</evidence>
<dbReference type="GO" id="GO:0015031">
    <property type="term" value="P:protein transport"/>
    <property type="evidence" value="ECO:0007669"/>
    <property type="project" value="UniProtKB-KW"/>
</dbReference>
<dbReference type="InterPro" id="IPR037682">
    <property type="entry name" value="TonB_C"/>
</dbReference>
<dbReference type="OrthoDB" id="6077935at2"/>
<keyword evidence="8 11" id="KW-1133">Transmembrane helix</keyword>
<dbReference type="InterPro" id="IPR006260">
    <property type="entry name" value="TonB/TolA_C"/>
</dbReference>
<dbReference type="PANTHER" id="PTHR33446:SF2">
    <property type="entry name" value="PROTEIN TONB"/>
    <property type="match status" value="1"/>
</dbReference>
<feature type="region of interest" description="Disordered" evidence="10">
    <location>
        <begin position="42"/>
        <end position="122"/>
    </location>
</feature>
<comment type="subcellular location">
    <subcellularLocation>
        <location evidence="1">Cell inner membrane</location>
        <topology evidence="1">Single-pass membrane protein</topology>
        <orientation evidence="1">Periplasmic side</orientation>
    </subcellularLocation>
</comment>
<keyword evidence="14" id="KW-1185">Reference proteome</keyword>
<organism evidence="13 14">
    <name type="scientific">Salinisphaera shabanensis E1L3A</name>
    <dbReference type="NCBI Taxonomy" id="1033802"/>
    <lineage>
        <taxon>Bacteria</taxon>
        <taxon>Pseudomonadati</taxon>
        <taxon>Pseudomonadota</taxon>
        <taxon>Gammaproteobacteria</taxon>
        <taxon>Salinisphaerales</taxon>
        <taxon>Salinisphaeraceae</taxon>
        <taxon>Salinisphaera</taxon>
    </lineage>
</organism>
<dbReference type="GO" id="GO:0098797">
    <property type="term" value="C:plasma membrane protein complex"/>
    <property type="evidence" value="ECO:0007669"/>
    <property type="project" value="TreeGrafter"/>
</dbReference>
<dbReference type="EMBL" id="AFNV02000009">
    <property type="protein sequence ID" value="ERJ19507.1"/>
    <property type="molecule type" value="Genomic_DNA"/>
</dbReference>
<comment type="caution">
    <text evidence="13">The sequence shown here is derived from an EMBL/GenBank/DDBJ whole genome shotgun (WGS) entry which is preliminary data.</text>
</comment>
<dbReference type="Proteomes" id="UP000006242">
    <property type="component" value="Unassembled WGS sequence"/>
</dbReference>
<dbReference type="STRING" id="1033802.SSPSH_001580"/>
<dbReference type="eggNOG" id="COG0810">
    <property type="taxonomic scope" value="Bacteria"/>
</dbReference>
<keyword evidence="5" id="KW-0997">Cell inner membrane</keyword>
<keyword evidence="3" id="KW-0813">Transport</keyword>
<evidence type="ECO:0000256" key="9">
    <source>
        <dbReference type="ARBA" id="ARBA00023136"/>
    </source>
</evidence>
<sequence>MQISNTQWLFALAIAVGVHIVLLVAFLIGGFNRNEAPDSPQGVMVSLDQLNPGPPPEAMAAQAPIDAPTPEVAAASAPPATETNAPDASAAAPPEAAEAVANIGPDPAESPASSSTGEPNAAAEAIEAAPVVAPAAEPANAVAVAPINAIDAVEPTEQVTAQAPEIATAETREIDSDANGAYGSSDESTEDYIVRLRAWLSRHKEYPAAARQAETEGTVRLYIVVDQNGRIVSRRITQSSGSEMLDRAAEQMLTRAEPLPRMPTSMRRNRLELVVPVVFSLR</sequence>
<keyword evidence="6 11" id="KW-0812">Transmembrane</keyword>
<feature type="transmembrane region" description="Helical" evidence="11">
    <location>
        <begin position="9"/>
        <end position="31"/>
    </location>
</feature>